<sequence length="124" mass="14533">MQPYNKNLKYNARQLRNNMTEAEQKLWLRLRQKQILGLQFYRQKPILNFIVDFYCPAASLIIECDGSQHLNEKGLQYDLVRDQALTQLNLTVLRLNNLQILHELDAVIQTIENVILSQHADNPS</sequence>
<dbReference type="SUPFAM" id="SSF52980">
    <property type="entry name" value="Restriction endonuclease-like"/>
    <property type="match status" value="1"/>
</dbReference>
<gene>
    <name evidence="2" type="ORF">BJN41_10610</name>
</gene>
<dbReference type="InterPro" id="IPR047216">
    <property type="entry name" value="Endonuclease_DUF559_bact"/>
</dbReference>
<dbReference type="PANTHER" id="PTHR38590:SF1">
    <property type="entry name" value="BLL0828 PROTEIN"/>
    <property type="match status" value="1"/>
</dbReference>
<dbReference type="AlphaFoldDB" id="A0A1E8E0N6"/>
<reference evidence="2 3" key="1">
    <citation type="submission" date="2016-10" db="EMBL/GenBank/DDBJ databases">
        <title>Genome of airborne Acinetobacter sp. 5-2Ac02 in the hospital environment: Species near to Acinetobacter towneri.</title>
        <authorList>
            <person name="Barbosa B."/>
            <person name="Fernandez-Garcia L."/>
            <person name="Gato E."/>
            <person name="Leao R."/>
            <person name="Albano R."/>
            <person name="Fernandez B."/>
            <person name="Fernandez-Cuenca F."/>
            <person name="Marques E."/>
            <person name="Tomas M."/>
        </authorList>
    </citation>
    <scope>NUCLEOTIDE SEQUENCE [LARGE SCALE GENOMIC DNA]</scope>
    <source>
        <strain evidence="2 3">5-2Ac02</strain>
    </source>
</reference>
<accession>A0A1E8E0N6</accession>
<evidence type="ECO:0000259" key="1">
    <source>
        <dbReference type="Pfam" id="PF04480"/>
    </source>
</evidence>
<feature type="domain" description="DUF559" evidence="1">
    <location>
        <begin position="7"/>
        <end position="114"/>
    </location>
</feature>
<dbReference type="InterPro" id="IPR011335">
    <property type="entry name" value="Restrct_endonuc-II-like"/>
</dbReference>
<evidence type="ECO:0000313" key="2">
    <source>
        <dbReference type="EMBL" id="OFE43076.1"/>
    </source>
</evidence>
<comment type="caution">
    <text evidence="2">The sequence shown here is derived from an EMBL/GenBank/DDBJ whole genome shotgun (WGS) entry which is preliminary data.</text>
</comment>
<dbReference type="EMBL" id="MKQS01000017">
    <property type="protein sequence ID" value="OFE43076.1"/>
    <property type="molecule type" value="Genomic_DNA"/>
</dbReference>
<dbReference type="STRING" id="202956.BJN41_10610"/>
<dbReference type="RefSeq" id="WP_070154916.1">
    <property type="nucleotide sequence ID" value="NZ_MKQS01000017.1"/>
</dbReference>
<dbReference type="Pfam" id="PF04480">
    <property type="entry name" value="DUF559"/>
    <property type="match status" value="1"/>
</dbReference>
<evidence type="ECO:0000313" key="3">
    <source>
        <dbReference type="Proteomes" id="UP000186931"/>
    </source>
</evidence>
<dbReference type="Gene3D" id="3.40.960.10">
    <property type="entry name" value="VSR Endonuclease"/>
    <property type="match status" value="1"/>
</dbReference>
<dbReference type="PANTHER" id="PTHR38590">
    <property type="entry name" value="BLL0828 PROTEIN"/>
    <property type="match status" value="1"/>
</dbReference>
<proteinExistence type="predicted"/>
<dbReference type="InterPro" id="IPR007569">
    <property type="entry name" value="DUF559"/>
</dbReference>
<name>A0A1E8E0N6_9GAMM</name>
<dbReference type="CDD" id="cd01038">
    <property type="entry name" value="Endonuclease_DUF559"/>
    <property type="match status" value="1"/>
</dbReference>
<organism evidence="2 3">
    <name type="scientific">Acinetobacter towneri</name>
    <dbReference type="NCBI Taxonomy" id="202956"/>
    <lineage>
        <taxon>Bacteria</taxon>
        <taxon>Pseudomonadati</taxon>
        <taxon>Pseudomonadota</taxon>
        <taxon>Gammaproteobacteria</taxon>
        <taxon>Moraxellales</taxon>
        <taxon>Moraxellaceae</taxon>
        <taxon>Acinetobacter</taxon>
    </lineage>
</organism>
<dbReference type="Proteomes" id="UP000186931">
    <property type="component" value="Unassembled WGS sequence"/>
</dbReference>
<protein>
    <recommendedName>
        <fullName evidence="1">DUF559 domain-containing protein</fullName>
    </recommendedName>
</protein>